<dbReference type="CDD" id="cd17546">
    <property type="entry name" value="REC_hyHK_CKI1_RcsC-like"/>
    <property type="match status" value="1"/>
</dbReference>
<dbReference type="FunFam" id="3.30.565.10:FF:000010">
    <property type="entry name" value="Sensor histidine kinase RcsC"/>
    <property type="match status" value="1"/>
</dbReference>
<dbReference type="InParanoid" id="D8SMU2"/>
<comment type="catalytic activity">
    <reaction evidence="1">
        <text>ATP + protein L-histidine = ADP + protein N-phospho-L-histidine.</text>
        <dbReference type="EC" id="2.7.13.3"/>
    </reaction>
</comment>
<dbReference type="EMBL" id="GL377628">
    <property type="protein sequence ID" value="EFJ14241.1"/>
    <property type="molecule type" value="Genomic_DNA"/>
</dbReference>
<dbReference type="PRINTS" id="PR00344">
    <property type="entry name" value="BCTRLSENSOR"/>
</dbReference>
<keyword evidence="7" id="KW-0067">ATP-binding</keyword>
<dbReference type="PANTHER" id="PTHR45339">
    <property type="entry name" value="HYBRID SIGNAL TRANSDUCTION HISTIDINE KINASE J"/>
    <property type="match status" value="1"/>
</dbReference>
<dbReference type="InterPro" id="IPR003661">
    <property type="entry name" value="HisK_dim/P_dom"/>
</dbReference>
<dbReference type="InterPro" id="IPR001789">
    <property type="entry name" value="Sig_transdc_resp-reg_receiver"/>
</dbReference>
<evidence type="ECO:0000256" key="2">
    <source>
        <dbReference type="ARBA" id="ARBA00012438"/>
    </source>
</evidence>
<dbReference type="eggNOG" id="KOG0519">
    <property type="taxonomic scope" value="Eukaryota"/>
</dbReference>
<dbReference type="KEGG" id="smo:SELMODRAFT_120617"/>
<dbReference type="SMART" id="SM00448">
    <property type="entry name" value="REC"/>
    <property type="match status" value="1"/>
</dbReference>
<dbReference type="Gene3D" id="1.10.287.130">
    <property type="match status" value="1"/>
</dbReference>
<evidence type="ECO:0000313" key="13">
    <source>
        <dbReference type="EMBL" id="EFJ14241.1"/>
    </source>
</evidence>
<dbReference type="CDD" id="cd00082">
    <property type="entry name" value="HisKA"/>
    <property type="match status" value="1"/>
</dbReference>
<dbReference type="PROSITE" id="PS50109">
    <property type="entry name" value="HIS_KIN"/>
    <property type="match status" value="1"/>
</dbReference>
<evidence type="ECO:0000256" key="9">
    <source>
        <dbReference type="PROSITE-ProRule" id="PRU00169"/>
    </source>
</evidence>
<keyword evidence="8" id="KW-0902">Two-component regulatory system</keyword>
<dbReference type="GO" id="GO:0000155">
    <property type="term" value="F:phosphorelay sensor kinase activity"/>
    <property type="evidence" value="ECO:0007669"/>
    <property type="project" value="InterPro"/>
</dbReference>
<proteinExistence type="predicted"/>
<evidence type="ECO:0000256" key="3">
    <source>
        <dbReference type="ARBA" id="ARBA00022553"/>
    </source>
</evidence>
<keyword evidence="6" id="KW-0418">Kinase</keyword>
<dbReference type="SUPFAM" id="SSF47384">
    <property type="entry name" value="Homodimeric domain of signal transducing histidine kinase"/>
    <property type="match status" value="1"/>
</dbReference>
<evidence type="ECO:0000259" key="11">
    <source>
        <dbReference type="PROSITE" id="PS50109"/>
    </source>
</evidence>
<sequence length="468" mass="51669">MTSPQVQARTNELELANKELQESQAAAEEASRAKSEFLANMSHEIRTPIHAIIGMASLALDTNLTEEQREHLDTVAQSADSLLHIVNTILDLAKIEAGRLELEHVPFNVCDLLSSTMKMLQVSARQKDLDMSWEVSAEVPQQLIGDAGRLQQCILNLVGNAIKFTQRGSVFLNHVSNDPQRREEEAVCVLFSVKDTGIGISQEKQKEVFKAFSQADTSITRLYGGTGLGLSIVERLVAMMGGRIWLESEAGKGSTFYFAACFDRVVATQESNRGAVKKSLEIEEVESIQYQDRIQSAEEASVSGVTQLGPVAPPEDLGILRGMRVLLAEDNVINQKVACQQLRKFGTTVEVVGDGEQCLSALERDRDRYDLILMDVQVSFFFPLVLPDLSFLFVQMPVLDGLEATRSIRAQEKLAGYRSKPIIGLTAHAIQGYEDKCIEAGMDAYACKPFRAKQLVDVIQRVMSHCSS</sequence>
<evidence type="ECO:0000259" key="12">
    <source>
        <dbReference type="PROSITE" id="PS50110"/>
    </source>
</evidence>
<dbReference type="PROSITE" id="PS50110">
    <property type="entry name" value="RESPONSE_REGULATORY"/>
    <property type="match status" value="1"/>
</dbReference>
<dbReference type="Pfam" id="PF00512">
    <property type="entry name" value="HisKA"/>
    <property type="match status" value="1"/>
</dbReference>
<evidence type="ECO:0000313" key="14">
    <source>
        <dbReference type="Proteomes" id="UP000001514"/>
    </source>
</evidence>
<dbReference type="SMART" id="SM00387">
    <property type="entry name" value="HATPase_c"/>
    <property type="match status" value="1"/>
</dbReference>
<dbReference type="InterPro" id="IPR005467">
    <property type="entry name" value="His_kinase_dom"/>
</dbReference>
<dbReference type="InterPro" id="IPR003594">
    <property type="entry name" value="HATPase_dom"/>
</dbReference>
<keyword evidence="3" id="KW-0597">Phosphoprotein</keyword>
<dbReference type="InterPro" id="IPR036097">
    <property type="entry name" value="HisK_dim/P_sf"/>
</dbReference>
<name>D8SMU2_SELML</name>
<evidence type="ECO:0000256" key="4">
    <source>
        <dbReference type="ARBA" id="ARBA00022679"/>
    </source>
</evidence>
<dbReference type="AlphaFoldDB" id="D8SMU2"/>
<keyword evidence="10" id="KW-0175">Coiled coil</keyword>
<dbReference type="InterPro" id="IPR004358">
    <property type="entry name" value="Sig_transdc_His_kin-like_C"/>
</dbReference>
<dbReference type="Gene3D" id="3.30.565.10">
    <property type="entry name" value="Histidine kinase-like ATPase, C-terminal domain"/>
    <property type="match status" value="1"/>
</dbReference>
<dbReference type="FunFam" id="1.10.287.130:FF:000002">
    <property type="entry name" value="Two-component osmosensing histidine kinase"/>
    <property type="match status" value="1"/>
</dbReference>
<dbReference type="Proteomes" id="UP000001514">
    <property type="component" value="Unassembled WGS sequence"/>
</dbReference>
<feature type="domain" description="Histidine kinase" evidence="11">
    <location>
        <begin position="40"/>
        <end position="264"/>
    </location>
</feature>
<dbReference type="GO" id="GO:0005524">
    <property type="term" value="F:ATP binding"/>
    <property type="evidence" value="ECO:0007669"/>
    <property type="project" value="UniProtKB-KW"/>
</dbReference>
<organism evidence="14">
    <name type="scientific">Selaginella moellendorffii</name>
    <name type="common">Spikemoss</name>
    <dbReference type="NCBI Taxonomy" id="88036"/>
    <lineage>
        <taxon>Eukaryota</taxon>
        <taxon>Viridiplantae</taxon>
        <taxon>Streptophyta</taxon>
        <taxon>Embryophyta</taxon>
        <taxon>Tracheophyta</taxon>
        <taxon>Lycopodiopsida</taxon>
        <taxon>Selaginellales</taxon>
        <taxon>Selaginellaceae</taxon>
        <taxon>Selaginella</taxon>
    </lineage>
</organism>
<dbReference type="Gene3D" id="3.40.50.2300">
    <property type="match status" value="1"/>
</dbReference>
<reference evidence="13 14" key="1">
    <citation type="journal article" date="2011" name="Science">
        <title>The Selaginella genome identifies genetic changes associated with the evolution of vascular plants.</title>
        <authorList>
            <person name="Banks J.A."/>
            <person name="Nishiyama T."/>
            <person name="Hasebe M."/>
            <person name="Bowman J.L."/>
            <person name="Gribskov M."/>
            <person name="dePamphilis C."/>
            <person name="Albert V.A."/>
            <person name="Aono N."/>
            <person name="Aoyama T."/>
            <person name="Ambrose B.A."/>
            <person name="Ashton N.W."/>
            <person name="Axtell M.J."/>
            <person name="Barker E."/>
            <person name="Barker M.S."/>
            <person name="Bennetzen J.L."/>
            <person name="Bonawitz N.D."/>
            <person name="Chapple C."/>
            <person name="Cheng C."/>
            <person name="Correa L.G."/>
            <person name="Dacre M."/>
            <person name="DeBarry J."/>
            <person name="Dreyer I."/>
            <person name="Elias M."/>
            <person name="Engstrom E.M."/>
            <person name="Estelle M."/>
            <person name="Feng L."/>
            <person name="Finet C."/>
            <person name="Floyd S.K."/>
            <person name="Frommer W.B."/>
            <person name="Fujita T."/>
            <person name="Gramzow L."/>
            <person name="Gutensohn M."/>
            <person name="Harholt J."/>
            <person name="Hattori M."/>
            <person name="Heyl A."/>
            <person name="Hirai T."/>
            <person name="Hiwatashi Y."/>
            <person name="Ishikawa M."/>
            <person name="Iwata M."/>
            <person name="Karol K.G."/>
            <person name="Koehler B."/>
            <person name="Kolukisaoglu U."/>
            <person name="Kubo M."/>
            <person name="Kurata T."/>
            <person name="Lalonde S."/>
            <person name="Li K."/>
            <person name="Li Y."/>
            <person name="Litt A."/>
            <person name="Lyons E."/>
            <person name="Manning G."/>
            <person name="Maruyama T."/>
            <person name="Michael T.P."/>
            <person name="Mikami K."/>
            <person name="Miyazaki S."/>
            <person name="Morinaga S."/>
            <person name="Murata T."/>
            <person name="Mueller-Roeber B."/>
            <person name="Nelson D.R."/>
            <person name="Obara M."/>
            <person name="Oguri Y."/>
            <person name="Olmstead R.G."/>
            <person name="Onodera N."/>
            <person name="Petersen B.L."/>
            <person name="Pils B."/>
            <person name="Prigge M."/>
            <person name="Rensing S.A."/>
            <person name="Riano-Pachon D.M."/>
            <person name="Roberts A.W."/>
            <person name="Sato Y."/>
            <person name="Scheller H.V."/>
            <person name="Schulz B."/>
            <person name="Schulz C."/>
            <person name="Shakirov E.V."/>
            <person name="Shibagaki N."/>
            <person name="Shinohara N."/>
            <person name="Shippen D.E."/>
            <person name="Soerensen I."/>
            <person name="Sotooka R."/>
            <person name="Sugimoto N."/>
            <person name="Sugita M."/>
            <person name="Sumikawa N."/>
            <person name="Tanurdzic M."/>
            <person name="Theissen G."/>
            <person name="Ulvskov P."/>
            <person name="Wakazuki S."/>
            <person name="Weng J.K."/>
            <person name="Willats W.W."/>
            <person name="Wipf D."/>
            <person name="Wolf P.G."/>
            <person name="Yang L."/>
            <person name="Zimmer A.D."/>
            <person name="Zhu Q."/>
            <person name="Mitros T."/>
            <person name="Hellsten U."/>
            <person name="Loque D."/>
            <person name="Otillar R."/>
            <person name="Salamov A."/>
            <person name="Schmutz J."/>
            <person name="Shapiro H."/>
            <person name="Lindquist E."/>
            <person name="Lucas S."/>
            <person name="Rokhsar D."/>
            <person name="Grigoriev I.V."/>
        </authorList>
    </citation>
    <scope>NUCLEOTIDE SEQUENCE [LARGE SCALE GENOMIC DNA]</scope>
</reference>
<dbReference type="PANTHER" id="PTHR45339:SF5">
    <property type="entry name" value="HISTIDINE KINASE"/>
    <property type="match status" value="1"/>
</dbReference>
<gene>
    <name evidence="13" type="ORF">SELMODRAFT_120617</name>
</gene>
<dbReference type="SUPFAM" id="SSF55874">
    <property type="entry name" value="ATPase domain of HSP90 chaperone/DNA topoisomerase II/histidine kinase"/>
    <property type="match status" value="1"/>
</dbReference>
<evidence type="ECO:0000256" key="5">
    <source>
        <dbReference type="ARBA" id="ARBA00022741"/>
    </source>
</evidence>
<keyword evidence="14" id="KW-1185">Reference proteome</keyword>
<dbReference type="InterPro" id="IPR011006">
    <property type="entry name" value="CheY-like_superfamily"/>
</dbReference>
<keyword evidence="5" id="KW-0547">Nucleotide-binding</keyword>
<evidence type="ECO:0000256" key="7">
    <source>
        <dbReference type="ARBA" id="ARBA00022840"/>
    </source>
</evidence>
<feature type="coiled-coil region" evidence="10">
    <location>
        <begin position="6"/>
        <end position="36"/>
    </location>
</feature>
<evidence type="ECO:0000256" key="6">
    <source>
        <dbReference type="ARBA" id="ARBA00022777"/>
    </source>
</evidence>
<evidence type="ECO:0000256" key="10">
    <source>
        <dbReference type="SAM" id="Coils"/>
    </source>
</evidence>
<evidence type="ECO:0000256" key="1">
    <source>
        <dbReference type="ARBA" id="ARBA00000085"/>
    </source>
</evidence>
<evidence type="ECO:0000256" key="8">
    <source>
        <dbReference type="ARBA" id="ARBA00023012"/>
    </source>
</evidence>
<dbReference type="Pfam" id="PF00072">
    <property type="entry name" value="Response_reg"/>
    <property type="match status" value="1"/>
</dbReference>
<dbReference type="InterPro" id="IPR036890">
    <property type="entry name" value="HATPase_C_sf"/>
</dbReference>
<protein>
    <recommendedName>
        <fullName evidence="2">histidine kinase</fullName>
        <ecNumber evidence="2">2.7.13.3</ecNumber>
    </recommendedName>
</protein>
<dbReference type="Gramene" id="EFJ14241">
    <property type="protein sequence ID" value="EFJ14241"/>
    <property type="gene ID" value="SELMODRAFT_120617"/>
</dbReference>
<dbReference type="CDD" id="cd16922">
    <property type="entry name" value="HATPase_EvgS-ArcB-TorS-like"/>
    <property type="match status" value="1"/>
</dbReference>
<dbReference type="EC" id="2.7.13.3" evidence="2"/>
<dbReference type="HOGENOM" id="CLU_000445_114_15_1"/>
<keyword evidence="4" id="KW-0808">Transferase</keyword>
<dbReference type="SMART" id="SM00388">
    <property type="entry name" value="HisKA"/>
    <property type="match status" value="1"/>
</dbReference>
<comment type="caution">
    <text evidence="9">Lacks conserved residue(s) required for the propagation of feature annotation.</text>
</comment>
<dbReference type="Pfam" id="PF02518">
    <property type="entry name" value="HATPase_c"/>
    <property type="match status" value="1"/>
</dbReference>
<feature type="domain" description="Response regulatory" evidence="12">
    <location>
        <begin position="324"/>
        <end position="463"/>
    </location>
</feature>
<dbReference type="SUPFAM" id="SSF52172">
    <property type="entry name" value="CheY-like"/>
    <property type="match status" value="1"/>
</dbReference>
<accession>D8SMU2</accession>
<dbReference type="OMA" id="PQHAIGD"/>